<feature type="region of interest" description="Disordered" evidence="1">
    <location>
        <begin position="45"/>
        <end position="82"/>
    </location>
</feature>
<dbReference type="EMBL" id="JAWDGP010006015">
    <property type="protein sequence ID" value="KAK3748492.1"/>
    <property type="molecule type" value="Genomic_DNA"/>
</dbReference>
<evidence type="ECO:0000313" key="2">
    <source>
        <dbReference type="EMBL" id="KAK3748492.1"/>
    </source>
</evidence>
<feature type="compositionally biased region" description="Polar residues" evidence="1">
    <location>
        <begin position="1"/>
        <end position="11"/>
    </location>
</feature>
<comment type="caution">
    <text evidence="2">The sequence shown here is derived from an EMBL/GenBank/DDBJ whole genome shotgun (WGS) entry which is preliminary data.</text>
</comment>
<feature type="region of interest" description="Disordered" evidence="1">
    <location>
        <begin position="1"/>
        <end position="29"/>
    </location>
</feature>
<keyword evidence="3" id="KW-1185">Reference proteome</keyword>
<gene>
    <name evidence="2" type="ORF">RRG08_060713</name>
</gene>
<feature type="compositionally biased region" description="Basic residues" evidence="1">
    <location>
        <begin position="55"/>
        <end position="67"/>
    </location>
</feature>
<dbReference type="Proteomes" id="UP001283361">
    <property type="component" value="Unassembled WGS sequence"/>
</dbReference>
<accession>A0AAE0YKI2</accession>
<organism evidence="2 3">
    <name type="scientific">Elysia crispata</name>
    <name type="common">lettuce slug</name>
    <dbReference type="NCBI Taxonomy" id="231223"/>
    <lineage>
        <taxon>Eukaryota</taxon>
        <taxon>Metazoa</taxon>
        <taxon>Spiralia</taxon>
        <taxon>Lophotrochozoa</taxon>
        <taxon>Mollusca</taxon>
        <taxon>Gastropoda</taxon>
        <taxon>Heterobranchia</taxon>
        <taxon>Euthyneura</taxon>
        <taxon>Panpulmonata</taxon>
        <taxon>Sacoglossa</taxon>
        <taxon>Placobranchoidea</taxon>
        <taxon>Plakobranchidae</taxon>
        <taxon>Elysia</taxon>
    </lineage>
</organism>
<evidence type="ECO:0000313" key="3">
    <source>
        <dbReference type="Proteomes" id="UP001283361"/>
    </source>
</evidence>
<feature type="compositionally biased region" description="Basic and acidic residues" evidence="1">
    <location>
        <begin position="45"/>
        <end position="54"/>
    </location>
</feature>
<proteinExistence type="predicted"/>
<evidence type="ECO:0000256" key="1">
    <source>
        <dbReference type="SAM" id="MobiDB-lite"/>
    </source>
</evidence>
<reference evidence="2" key="1">
    <citation type="journal article" date="2023" name="G3 (Bethesda)">
        <title>A reference genome for the long-term kleptoplast-retaining sea slug Elysia crispata morphotype clarki.</title>
        <authorList>
            <person name="Eastman K.E."/>
            <person name="Pendleton A.L."/>
            <person name="Shaikh M.A."/>
            <person name="Suttiyut T."/>
            <person name="Ogas R."/>
            <person name="Tomko P."/>
            <person name="Gavelis G."/>
            <person name="Widhalm J.R."/>
            <person name="Wisecaver J.H."/>
        </authorList>
    </citation>
    <scope>NUCLEOTIDE SEQUENCE</scope>
    <source>
        <strain evidence="2">ECLA1</strain>
    </source>
</reference>
<protein>
    <submittedName>
        <fullName evidence="2">Uncharacterized protein</fullName>
    </submittedName>
</protein>
<sequence length="82" mass="9148">MPTPVTLPSSRSHPHHTIESRPTPTTSLEAGHLLEGTGAVQEELKLRGAIEGRRSRSPYRFRDHHLRPLSPPSLLEAEEIQP</sequence>
<name>A0AAE0YKI2_9GAST</name>
<dbReference type="AlphaFoldDB" id="A0AAE0YKI2"/>